<keyword evidence="5" id="KW-0121">Carboxypeptidase</keyword>
<dbReference type="GO" id="GO:0009002">
    <property type="term" value="F:serine-type D-Ala-D-Ala carboxypeptidase activity"/>
    <property type="evidence" value="ECO:0007669"/>
    <property type="project" value="InterPro"/>
</dbReference>
<dbReference type="Pfam" id="PF00905">
    <property type="entry name" value="Transpeptidase"/>
    <property type="match status" value="1"/>
</dbReference>
<dbReference type="InterPro" id="IPR012338">
    <property type="entry name" value="Beta-lactam/transpept-like"/>
</dbReference>
<dbReference type="GO" id="GO:0009252">
    <property type="term" value="P:peptidoglycan biosynthetic process"/>
    <property type="evidence" value="ECO:0007669"/>
    <property type="project" value="UniProtKB-KW"/>
</dbReference>
<keyword evidence="11 14" id="KW-1133">Transmembrane helix</keyword>
<evidence type="ECO:0000313" key="18">
    <source>
        <dbReference type="Proteomes" id="UP001157947"/>
    </source>
</evidence>
<dbReference type="NCBIfam" id="TIGR03423">
    <property type="entry name" value="pbp2_mrdA"/>
    <property type="match status" value="1"/>
</dbReference>
<dbReference type="InterPro" id="IPR001460">
    <property type="entry name" value="PCN-bd_Tpept"/>
</dbReference>
<dbReference type="Proteomes" id="UP001157947">
    <property type="component" value="Unassembled WGS sequence"/>
</dbReference>
<evidence type="ECO:0000256" key="4">
    <source>
        <dbReference type="ARBA" id="ARBA00022519"/>
    </source>
</evidence>
<dbReference type="Gene3D" id="3.40.710.10">
    <property type="entry name" value="DD-peptidase/beta-lactamase superfamily"/>
    <property type="match status" value="1"/>
</dbReference>
<dbReference type="PANTHER" id="PTHR30627">
    <property type="entry name" value="PEPTIDOGLYCAN D,D-TRANSPEPTIDASE"/>
    <property type="match status" value="1"/>
</dbReference>
<keyword evidence="10" id="KW-0573">Peptidoglycan synthesis</keyword>
<dbReference type="InterPro" id="IPR050515">
    <property type="entry name" value="Beta-lactam/transpept"/>
</dbReference>
<evidence type="ECO:0000256" key="10">
    <source>
        <dbReference type="ARBA" id="ARBA00022984"/>
    </source>
</evidence>
<evidence type="ECO:0000256" key="8">
    <source>
        <dbReference type="ARBA" id="ARBA00022801"/>
    </source>
</evidence>
<evidence type="ECO:0000259" key="15">
    <source>
        <dbReference type="Pfam" id="PF00905"/>
    </source>
</evidence>
<keyword evidence="6" id="KW-0645">Protease</keyword>
<evidence type="ECO:0000256" key="14">
    <source>
        <dbReference type="SAM" id="Phobius"/>
    </source>
</evidence>
<evidence type="ECO:0000313" key="17">
    <source>
        <dbReference type="EMBL" id="SMP00594.1"/>
    </source>
</evidence>
<evidence type="ECO:0000256" key="13">
    <source>
        <dbReference type="ARBA" id="ARBA00023316"/>
    </source>
</evidence>
<keyword evidence="8" id="KW-0378">Hydrolase</keyword>
<dbReference type="InterPro" id="IPR017790">
    <property type="entry name" value="Penicillin-binding_protein_2"/>
</dbReference>
<keyword evidence="9" id="KW-0133">Cell shape</keyword>
<dbReference type="GO" id="GO:0071555">
    <property type="term" value="P:cell wall organization"/>
    <property type="evidence" value="ECO:0007669"/>
    <property type="project" value="UniProtKB-KW"/>
</dbReference>
<protein>
    <submittedName>
        <fullName evidence="17">Penicillin-binding protein 2</fullName>
    </submittedName>
</protein>
<proteinExistence type="predicted"/>
<dbReference type="GO" id="GO:0071972">
    <property type="term" value="F:peptidoglycan L,D-transpeptidase activity"/>
    <property type="evidence" value="ECO:0007669"/>
    <property type="project" value="TreeGrafter"/>
</dbReference>
<name>A0AA45WIJ8_9AQUI</name>
<dbReference type="Gene3D" id="3.30.1390.30">
    <property type="entry name" value="Penicillin-binding protein 2a, domain 3"/>
    <property type="match status" value="1"/>
</dbReference>
<gene>
    <name evidence="17" type="ORF">SAMN06264868_101132</name>
</gene>
<dbReference type="EMBL" id="FXTX01000001">
    <property type="protein sequence ID" value="SMP00594.1"/>
    <property type="molecule type" value="Genomic_DNA"/>
</dbReference>
<keyword evidence="7 14" id="KW-0812">Transmembrane</keyword>
<dbReference type="GO" id="GO:0005886">
    <property type="term" value="C:plasma membrane"/>
    <property type="evidence" value="ECO:0007669"/>
    <property type="project" value="UniProtKB-SubCell"/>
</dbReference>
<feature type="transmembrane region" description="Helical" evidence="14">
    <location>
        <begin position="6"/>
        <end position="26"/>
    </location>
</feature>
<keyword evidence="3" id="KW-1003">Cell membrane</keyword>
<sequence length="597" mass="68821">MERVRLVIVLAFFIIFSIVIIGRLAYLQIYKGEYFKELSDRNYIKIFVINPPRGRIFDRNGVLLAYDVPTFNLVAFPYIVKQNEDINRLSIRLKEILGIDLDEKTKEIIEKNIYQKVVIKKMLTEEQIQKFYNYSYLFKGFYIDVVPRRKYTEYANYLSHIIGYVGYPTKKDLEEDKRLSPDMLVGKTGVEKIYDKYLRGKAGIKAVLVDAFGRQKEVLWEIEPEKGNDIYLTVDIRMQKIAYDVIKMHNKESAAVVILNPSNFDILTILSYPTYDLQKFNDGYTQEEWKALHEDKYKPLFNKALNGLYPPGSIFKPLVGIAAINENVITSDTRISSGAEFSIGSYTYRNWDPRGCGYINLAQALEMSCDTFFYQVGLKLGVDNIYKYAKLFGLGEKLNPDIEQKVSVIPNREWKRKRLKQGWYHGDTVNLSIGQGFLNMTPFDAVKIPAVIANGGYVYKPNLLKGYFDTKQQKIIHIQPELIRKIKIKKDALDAVRYGMYLVVYGGYGTAQVCREAGVVNAGKTGTAQVYRYLERHKKHAKWELRDHAWFIDFAPYDNPKIAMVVFIEHGESGGKVAAPVAKDILKLMKIQGMFEE</sequence>
<evidence type="ECO:0000256" key="11">
    <source>
        <dbReference type="ARBA" id="ARBA00022989"/>
    </source>
</evidence>
<dbReference type="AlphaFoldDB" id="A0AA45WIJ8"/>
<keyword evidence="18" id="KW-1185">Reference proteome</keyword>
<dbReference type="GO" id="GO:0008658">
    <property type="term" value="F:penicillin binding"/>
    <property type="evidence" value="ECO:0007669"/>
    <property type="project" value="InterPro"/>
</dbReference>
<comment type="subcellular location">
    <subcellularLocation>
        <location evidence="2">Cell membrane</location>
    </subcellularLocation>
    <subcellularLocation>
        <location evidence="1">Membrane</location>
        <topology evidence="1">Single-pass membrane protein</topology>
    </subcellularLocation>
</comment>
<keyword evidence="12 14" id="KW-0472">Membrane</keyword>
<evidence type="ECO:0000256" key="1">
    <source>
        <dbReference type="ARBA" id="ARBA00004167"/>
    </source>
</evidence>
<evidence type="ECO:0000256" key="3">
    <source>
        <dbReference type="ARBA" id="ARBA00022475"/>
    </source>
</evidence>
<reference evidence="17" key="1">
    <citation type="submission" date="2017-05" db="EMBL/GenBank/DDBJ databases">
        <authorList>
            <person name="Varghese N."/>
            <person name="Submissions S."/>
        </authorList>
    </citation>
    <scope>NUCLEOTIDE SEQUENCE</scope>
    <source>
        <strain evidence="17">DSM 18763</strain>
    </source>
</reference>
<feature type="domain" description="Penicillin-binding protein dimerisation" evidence="16">
    <location>
        <begin position="49"/>
        <end position="217"/>
    </location>
</feature>
<feature type="domain" description="Penicillin-binding protein transpeptidase" evidence="15">
    <location>
        <begin position="255"/>
        <end position="587"/>
    </location>
</feature>
<dbReference type="GO" id="GO:0008360">
    <property type="term" value="P:regulation of cell shape"/>
    <property type="evidence" value="ECO:0007669"/>
    <property type="project" value="UniProtKB-KW"/>
</dbReference>
<evidence type="ECO:0000256" key="6">
    <source>
        <dbReference type="ARBA" id="ARBA00022670"/>
    </source>
</evidence>
<comment type="caution">
    <text evidence="17">The sequence shown here is derived from an EMBL/GenBank/DDBJ whole genome shotgun (WGS) entry which is preliminary data.</text>
</comment>
<dbReference type="RefSeq" id="WP_265133585.1">
    <property type="nucleotide sequence ID" value="NZ_FXTX01000001.1"/>
</dbReference>
<dbReference type="InterPro" id="IPR036138">
    <property type="entry name" value="PBP_dimer_sf"/>
</dbReference>
<keyword evidence="4" id="KW-0997">Cell inner membrane</keyword>
<evidence type="ECO:0000256" key="12">
    <source>
        <dbReference type="ARBA" id="ARBA00023136"/>
    </source>
</evidence>
<dbReference type="InterPro" id="IPR005311">
    <property type="entry name" value="PBP_dimer"/>
</dbReference>
<accession>A0AA45WIJ8</accession>
<keyword evidence="13" id="KW-0961">Cell wall biogenesis/degradation</keyword>
<dbReference type="Pfam" id="PF03717">
    <property type="entry name" value="PBP_dimer"/>
    <property type="match status" value="1"/>
</dbReference>
<evidence type="ECO:0000256" key="5">
    <source>
        <dbReference type="ARBA" id="ARBA00022645"/>
    </source>
</evidence>
<evidence type="ECO:0000256" key="7">
    <source>
        <dbReference type="ARBA" id="ARBA00022692"/>
    </source>
</evidence>
<dbReference type="GO" id="GO:0006508">
    <property type="term" value="P:proteolysis"/>
    <property type="evidence" value="ECO:0007669"/>
    <property type="project" value="UniProtKB-KW"/>
</dbReference>
<evidence type="ECO:0000256" key="9">
    <source>
        <dbReference type="ARBA" id="ARBA00022960"/>
    </source>
</evidence>
<organism evidence="17 18">
    <name type="scientific">Venenivibrio stagnispumantis</name>
    <dbReference type="NCBI Taxonomy" id="407998"/>
    <lineage>
        <taxon>Bacteria</taxon>
        <taxon>Pseudomonadati</taxon>
        <taxon>Aquificota</taxon>
        <taxon>Aquificia</taxon>
        <taxon>Aquificales</taxon>
        <taxon>Hydrogenothermaceae</taxon>
        <taxon>Venenivibrio</taxon>
    </lineage>
</organism>
<dbReference type="SUPFAM" id="SSF56601">
    <property type="entry name" value="beta-lactamase/transpeptidase-like"/>
    <property type="match status" value="1"/>
</dbReference>
<dbReference type="SUPFAM" id="SSF56519">
    <property type="entry name" value="Penicillin binding protein dimerisation domain"/>
    <property type="match status" value="1"/>
</dbReference>
<dbReference type="Gene3D" id="3.90.1310.10">
    <property type="entry name" value="Penicillin-binding protein 2a (Domain 2)"/>
    <property type="match status" value="1"/>
</dbReference>
<evidence type="ECO:0000256" key="2">
    <source>
        <dbReference type="ARBA" id="ARBA00004236"/>
    </source>
</evidence>
<evidence type="ECO:0000259" key="16">
    <source>
        <dbReference type="Pfam" id="PF03717"/>
    </source>
</evidence>
<dbReference type="PANTHER" id="PTHR30627:SF2">
    <property type="entry name" value="PEPTIDOGLYCAN D,D-TRANSPEPTIDASE MRDA"/>
    <property type="match status" value="1"/>
</dbReference>